<protein>
    <submittedName>
        <fullName evidence="1">Uncharacterized protein</fullName>
    </submittedName>
</protein>
<dbReference type="RefSeq" id="WP_090860591.1">
    <property type="nucleotide sequence ID" value="NZ_FMZM01000015.1"/>
</dbReference>
<evidence type="ECO:0000313" key="2">
    <source>
        <dbReference type="Proteomes" id="UP000199034"/>
    </source>
</evidence>
<dbReference type="STRING" id="1045774.SAMN05421872_11592"/>
<evidence type="ECO:0000313" key="1">
    <source>
        <dbReference type="EMBL" id="SDE13344.1"/>
    </source>
</evidence>
<name>A0A1G7AEJ9_9ACTN</name>
<reference evidence="1 2" key="1">
    <citation type="submission" date="2016-10" db="EMBL/GenBank/DDBJ databases">
        <authorList>
            <person name="de Groot N.N."/>
        </authorList>
    </citation>
    <scope>NUCLEOTIDE SEQUENCE [LARGE SCALE GENOMIC DNA]</scope>
    <source>
        <strain evidence="1 2">CGMCC 4.6858</strain>
    </source>
</reference>
<sequence length="406" mass="43038">MRRCAAPLVLLVLSSLLGTVPAGADPAPAPRVEIWRGGQNTDLPPGFTSRLDVCSTPPNAVGEPHYYFTQDALALSPGHEGTLALAHAVPMLDALTTYRVALRTYVPGDLTVRVEIPLAGITGSGSITDAGIDGGSEIDLLVQPELTWLDDEDELLDVATVDEFLRSRPDHDYPSALIVVGTGCRGERSGGLEIDDVVVGTASGTTVTDFRGLRRPTLNGPAEDPISYGEAVTLRTKVWNGGEAELAGAPVQLWARPSGSARERVVATLRTTADGTASTTVRPSRSTRYRWSYGSAADRPYTWSEKSVAVRVFSVVGLRVRRTARGHGVAVVRVSPAHRQRVRVREVLRGGRFGAVLGSGRVGASGVARIRLTPRKAGAQRVVAVVAGSAGVLGSHSRSLKVRLRP</sequence>
<accession>A0A1G7AEJ9</accession>
<dbReference type="AlphaFoldDB" id="A0A1G7AEJ9"/>
<keyword evidence="2" id="KW-1185">Reference proteome</keyword>
<proteinExistence type="predicted"/>
<dbReference type="Proteomes" id="UP000199034">
    <property type="component" value="Unassembled WGS sequence"/>
</dbReference>
<gene>
    <name evidence="1" type="ORF">SAMN05421872_11592</name>
</gene>
<dbReference type="EMBL" id="FMZM01000015">
    <property type="protein sequence ID" value="SDE13344.1"/>
    <property type="molecule type" value="Genomic_DNA"/>
</dbReference>
<organism evidence="1 2">
    <name type="scientific">Nocardioides lianchengensis</name>
    <dbReference type="NCBI Taxonomy" id="1045774"/>
    <lineage>
        <taxon>Bacteria</taxon>
        <taxon>Bacillati</taxon>
        <taxon>Actinomycetota</taxon>
        <taxon>Actinomycetes</taxon>
        <taxon>Propionibacteriales</taxon>
        <taxon>Nocardioidaceae</taxon>
        <taxon>Nocardioides</taxon>
    </lineage>
</organism>